<gene>
    <name evidence="3" type="ORF">Clacol_002521</name>
</gene>
<evidence type="ECO:0000256" key="2">
    <source>
        <dbReference type="SAM" id="Phobius"/>
    </source>
</evidence>
<keyword evidence="2" id="KW-0472">Membrane</keyword>
<feature type="compositionally biased region" description="Low complexity" evidence="1">
    <location>
        <begin position="120"/>
        <end position="130"/>
    </location>
</feature>
<keyword evidence="4" id="KW-1185">Reference proteome</keyword>
<dbReference type="EMBL" id="BPWL01000003">
    <property type="protein sequence ID" value="GJJ08310.1"/>
    <property type="molecule type" value="Genomic_DNA"/>
</dbReference>
<dbReference type="Proteomes" id="UP001050691">
    <property type="component" value="Unassembled WGS sequence"/>
</dbReference>
<keyword evidence="2" id="KW-1133">Transmembrane helix</keyword>
<evidence type="ECO:0008006" key="5">
    <source>
        <dbReference type="Google" id="ProtNLM"/>
    </source>
</evidence>
<comment type="caution">
    <text evidence="3">The sequence shown here is derived from an EMBL/GenBank/DDBJ whole genome shotgun (WGS) entry which is preliminary data.</text>
</comment>
<evidence type="ECO:0000256" key="1">
    <source>
        <dbReference type="SAM" id="MobiDB-lite"/>
    </source>
</evidence>
<feature type="transmembrane region" description="Helical" evidence="2">
    <location>
        <begin position="409"/>
        <end position="430"/>
    </location>
</feature>
<reference evidence="3" key="1">
    <citation type="submission" date="2021-10" db="EMBL/GenBank/DDBJ databases">
        <title>De novo Genome Assembly of Clathrus columnatus (Basidiomycota, Fungi) Using Illumina and Nanopore Sequence Data.</title>
        <authorList>
            <person name="Ogiso-Tanaka E."/>
            <person name="Itagaki H."/>
            <person name="Hosoya T."/>
            <person name="Hosaka K."/>
        </authorList>
    </citation>
    <scope>NUCLEOTIDE SEQUENCE</scope>
    <source>
        <strain evidence="3">MO-923</strain>
    </source>
</reference>
<feature type="region of interest" description="Disordered" evidence="1">
    <location>
        <begin position="336"/>
        <end position="385"/>
    </location>
</feature>
<evidence type="ECO:0000313" key="4">
    <source>
        <dbReference type="Proteomes" id="UP001050691"/>
    </source>
</evidence>
<organism evidence="3 4">
    <name type="scientific">Clathrus columnatus</name>
    <dbReference type="NCBI Taxonomy" id="1419009"/>
    <lineage>
        <taxon>Eukaryota</taxon>
        <taxon>Fungi</taxon>
        <taxon>Dikarya</taxon>
        <taxon>Basidiomycota</taxon>
        <taxon>Agaricomycotina</taxon>
        <taxon>Agaricomycetes</taxon>
        <taxon>Phallomycetidae</taxon>
        <taxon>Phallales</taxon>
        <taxon>Clathraceae</taxon>
        <taxon>Clathrus</taxon>
    </lineage>
</organism>
<accession>A0AAV5A233</accession>
<feature type="region of interest" description="Disordered" evidence="1">
    <location>
        <begin position="107"/>
        <end position="130"/>
    </location>
</feature>
<proteinExistence type="predicted"/>
<protein>
    <recommendedName>
        <fullName evidence="5">CS domain-containing protein</fullName>
    </recommendedName>
</protein>
<dbReference type="AlphaFoldDB" id="A0AAV5A233"/>
<keyword evidence="2" id="KW-0812">Transmembrane</keyword>
<evidence type="ECO:0000313" key="3">
    <source>
        <dbReference type="EMBL" id="GJJ08310.1"/>
    </source>
</evidence>
<sequence>MNSSFERLQRYSWHQGQLYGAVDTANSSWQLEPRATHRGRTISSTSSHSSFAVVSDHDLSSFTVSLESGRDSETDDYADLVHSPALSSPSTDERALISRHRDEFVMPQIPGLSSPPMGPSVTSSFSSTESLSHSSRSGRLLTLHLEKTQSVIWPSLIIGPVPPSLSPLIPLPERWGDPELRNNEGRYNMDPTSLSLMAIDMLDIRQERVDAFEYLVRAWHQSRIPVSTLRLVNNYIPLHSSNAESLIRETRPYYITRIGGPAGLAQLYLEAGQLYLEGSASLILASSTPIALSSIRTSEPFIHPSTRESGTETWRKDREAARCYFDRAKSLDPTLEVPILPSDNTELEKGQQRNGPLTPQSASDISRTTSQKGNSNVSDQELQNSPIKRLRKGKELVDPYVESEEHDMWYFYLPGVISAVLAVGVLLLSYHCAV</sequence>
<name>A0AAV5A233_9AGAM</name>
<feature type="compositionally biased region" description="Polar residues" evidence="1">
    <location>
        <begin position="352"/>
        <end position="385"/>
    </location>
</feature>